<dbReference type="Pfam" id="PF06733">
    <property type="entry name" value="DEAD_2"/>
    <property type="match status" value="1"/>
</dbReference>
<evidence type="ECO:0000259" key="20">
    <source>
        <dbReference type="PROSITE" id="PS51193"/>
    </source>
</evidence>
<evidence type="ECO:0000256" key="10">
    <source>
        <dbReference type="ARBA" id="ARBA00022840"/>
    </source>
</evidence>
<dbReference type="SUPFAM" id="SSF52540">
    <property type="entry name" value="P-loop containing nucleoside triphosphate hydrolases"/>
    <property type="match status" value="2"/>
</dbReference>
<dbReference type="SMART" id="SM00488">
    <property type="entry name" value="DEXDc2"/>
    <property type="match status" value="1"/>
</dbReference>
<name>A0A8B9FAA2_9PSIT</name>
<evidence type="ECO:0000256" key="16">
    <source>
        <dbReference type="ARBA" id="ARBA00044969"/>
    </source>
</evidence>
<dbReference type="PANTHER" id="PTHR11472:SF47">
    <property type="entry name" value="FANCONI ANEMIA GROUP J PROTEIN"/>
    <property type="match status" value="1"/>
</dbReference>
<dbReference type="GO" id="GO:0051539">
    <property type="term" value="F:4 iron, 4 sulfur cluster binding"/>
    <property type="evidence" value="ECO:0007669"/>
    <property type="project" value="UniProtKB-KW"/>
</dbReference>
<dbReference type="InterPro" id="IPR013020">
    <property type="entry name" value="Rad3/Chl1-like"/>
</dbReference>
<feature type="region of interest" description="Disordered" evidence="19">
    <location>
        <begin position="185"/>
        <end position="212"/>
    </location>
</feature>
<evidence type="ECO:0000256" key="12">
    <source>
        <dbReference type="ARBA" id="ARBA00023014"/>
    </source>
</evidence>
<evidence type="ECO:0000256" key="4">
    <source>
        <dbReference type="ARBA" id="ARBA00022485"/>
    </source>
</evidence>
<dbReference type="Proteomes" id="UP000694522">
    <property type="component" value="Unplaced"/>
</dbReference>
<dbReference type="Ensembl" id="ENSACOT00000006511.1">
    <property type="protein sequence ID" value="ENSACOP00000006283.1"/>
    <property type="gene ID" value="ENSACOG00000004328.1"/>
</dbReference>
<keyword evidence="7" id="KW-0227">DNA damage</keyword>
<evidence type="ECO:0000256" key="5">
    <source>
        <dbReference type="ARBA" id="ARBA00022723"/>
    </source>
</evidence>
<evidence type="ECO:0000256" key="17">
    <source>
        <dbReference type="ARBA" id="ARBA00048954"/>
    </source>
</evidence>
<dbReference type="InterPro" id="IPR006554">
    <property type="entry name" value="Helicase-like_DEXD_c2"/>
</dbReference>
<dbReference type="GO" id="GO:0005634">
    <property type="term" value="C:nucleus"/>
    <property type="evidence" value="ECO:0007669"/>
    <property type="project" value="UniProtKB-SubCell"/>
</dbReference>
<keyword evidence="5" id="KW-0479">Metal-binding</keyword>
<evidence type="ECO:0000256" key="11">
    <source>
        <dbReference type="ARBA" id="ARBA00023004"/>
    </source>
</evidence>
<dbReference type="CDD" id="cd18788">
    <property type="entry name" value="SF2_C_XPD"/>
    <property type="match status" value="1"/>
</dbReference>
<evidence type="ECO:0000256" key="8">
    <source>
        <dbReference type="ARBA" id="ARBA00022801"/>
    </source>
</evidence>
<dbReference type="GO" id="GO:0043139">
    <property type="term" value="F:5'-3' DNA helicase activity"/>
    <property type="evidence" value="ECO:0007669"/>
    <property type="project" value="UniProtKB-EC"/>
</dbReference>
<feature type="region of interest" description="Disordered" evidence="19">
    <location>
        <begin position="863"/>
        <end position="884"/>
    </location>
</feature>
<organism evidence="21 22">
    <name type="scientific">Amazona collaria</name>
    <name type="common">yellow-billed parrot</name>
    <dbReference type="NCBI Taxonomy" id="241587"/>
    <lineage>
        <taxon>Eukaryota</taxon>
        <taxon>Metazoa</taxon>
        <taxon>Chordata</taxon>
        <taxon>Craniata</taxon>
        <taxon>Vertebrata</taxon>
        <taxon>Euteleostomi</taxon>
        <taxon>Archelosauria</taxon>
        <taxon>Archosauria</taxon>
        <taxon>Dinosauria</taxon>
        <taxon>Saurischia</taxon>
        <taxon>Theropoda</taxon>
        <taxon>Coelurosauria</taxon>
        <taxon>Aves</taxon>
        <taxon>Neognathae</taxon>
        <taxon>Neoaves</taxon>
        <taxon>Telluraves</taxon>
        <taxon>Australaves</taxon>
        <taxon>Psittaciformes</taxon>
        <taxon>Psittacidae</taxon>
        <taxon>Amazona</taxon>
    </lineage>
</organism>
<dbReference type="AlphaFoldDB" id="A0A8B9FAA2"/>
<accession>A0A8B9FAA2</accession>
<evidence type="ECO:0000256" key="3">
    <source>
        <dbReference type="ARBA" id="ARBA00008792"/>
    </source>
</evidence>
<keyword evidence="15" id="KW-0539">Nucleus</keyword>
<evidence type="ECO:0000256" key="15">
    <source>
        <dbReference type="ARBA" id="ARBA00023242"/>
    </source>
</evidence>
<dbReference type="GO" id="GO:0006289">
    <property type="term" value="P:nucleotide-excision repair"/>
    <property type="evidence" value="ECO:0007669"/>
    <property type="project" value="TreeGrafter"/>
</dbReference>
<evidence type="ECO:0000256" key="19">
    <source>
        <dbReference type="SAM" id="MobiDB-lite"/>
    </source>
</evidence>
<comment type="similarity">
    <text evidence="3">Belongs to the DEAD box helicase family. DEAH subfamily.</text>
</comment>
<dbReference type="GO" id="GO:0003677">
    <property type="term" value="F:DNA binding"/>
    <property type="evidence" value="ECO:0007669"/>
    <property type="project" value="InterPro"/>
</dbReference>
<dbReference type="InterPro" id="IPR027417">
    <property type="entry name" value="P-loop_NTPase"/>
</dbReference>
<evidence type="ECO:0000256" key="14">
    <source>
        <dbReference type="ARBA" id="ARBA00023235"/>
    </source>
</evidence>
<dbReference type="InterPro" id="IPR006555">
    <property type="entry name" value="ATP-dep_Helicase_C"/>
</dbReference>
<evidence type="ECO:0000256" key="13">
    <source>
        <dbReference type="ARBA" id="ARBA00023204"/>
    </source>
</evidence>
<dbReference type="GO" id="GO:0016818">
    <property type="term" value="F:hydrolase activity, acting on acid anhydrides, in phosphorus-containing anhydrides"/>
    <property type="evidence" value="ECO:0007669"/>
    <property type="project" value="InterPro"/>
</dbReference>
<keyword evidence="12" id="KW-0411">Iron-sulfur</keyword>
<dbReference type="GO" id="GO:1990918">
    <property type="term" value="P:double-strand break repair involved in meiotic recombination"/>
    <property type="evidence" value="ECO:0007669"/>
    <property type="project" value="TreeGrafter"/>
</dbReference>
<keyword evidence="11" id="KW-0408">Iron</keyword>
<evidence type="ECO:0000256" key="18">
    <source>
        <dbReference type="ARBA" id="ARBA00082714"/>
    </source>
</evidence>
<feature type="domain" description="Helicase ATP-binding" evidence="20">
    <location>
        <begin position="11"/>
        <end position="415"/>
    </location>
</feature>
<evidence type="ECO:0000256" key="1">
    <source>
        <dbReference type="ARBA" id="ARBA00001966"/>
    </source>
</evidence>
<comment type="catalytic activity">
    <reaction evidence="17">
        <text>ATP + H2O = ADP + phosphate + H(+)</text>
        <dbReference type="Rhea" id="RHEA:13065"/>
        <dbReference type="ChEBI" id="CHEBI:15377"/>
        <dbReference type="ChEBI" id="CHEBI:15378"/>
        <dbReference type="ChEBI" id="CHEBI:30616"/>
        <dbReference type="ChEBI" id="CHEBI:43474"/>
        <dbReference type="ChEBI" id="CHEBI:456216"/>
        <dbReference type="EC" id="5.6.2.3"/>
    </reaction>
</comment>
<sequence>MSSDVSEYTIGGVKIMFPCKAYPSQLAMMNAIIKGLNNRQHCLLESPTGSGKSLALLCSALSWQQSQYGMSNAISPVSCVFIVNFVLKMLPLFNAFLVLDIPFILFFITECKENETLASKLSAKKRLSLRDNENDDFQVDRKRIRPLETEQQVRKRHCVAKGVQFVDALEVYNQRKNGELISSGPCTECSCSSAKETDKDASNRKKKENGDQPFIPKIFFGTRTHKQISQITRELKRTAYSSVPMTILSSRDYTCIHPVVSNSGGNRNEMCVELLEGKHGKSCPYYHGVHKLSEHHALQSAHNVYQAWDIEDLVSLGKKLRACAYFAARELMVDADIVFCPYNYLLDPQIRESMDINLKGQVVILDEAHNIEDCARESTSYGVTESQLKAAQEELDFMVNNNIRQKDHEPLQAVCCSLTNWLKESSSQLVERGYETAFKVWSGKEMLSILHKMGITDTTFPILQKHLAAVLEKEEKVSMFGKEELIEIPVVSPATQMVLKGLFMVLLYLFKDKSRFADDYRVALQQMYTWMNEKQLDASDTSAFFTRPRRKKNSRQKTVVHMLNFWCLNPAVAFSDLNDVRTIVLTSGTLSPMDSFSSELGVKFSIQLEANHVIRNAQVWIGTIGVGPNGRKLCATFQHTETFEFQDEVGALLLSVCQTVAQGILCFLPSYKLLDKLKDRWMHTGLWNNLELVKTVIAEPQGGAKSDFDELLKIYYEAIKCKGERDGALLIAVCRGKVSEGLDFCDENARAVITIGIPFPNVKDLQVELKRKYNDQHKNTRGLLAGSQWYEIQAYRALNQALGRCIRHRNDWGALILVDDRFRNNPNKYITGLSKWIRQQIQHHENFSSALESLRAFAVRNQKSTDGSPECSGESLCVPSNSKDLSQSSQQEVTIHLSPGDPAKSEEQNLVSAINLTTTISSLTKHMDCTPQMPANKTEREEKKGWTNADIMKEHFCFKPLTATPLPVAKNSVSTATSKQKNVKRASEVTEGVNQCQSSLISEHEPSVSESCLETTHFSIKDAEPPLAEEHPDKLQLQVGSCGEFPSAGGKSELSMLNVAAEAEDEDDSIYFTPELYDDDDVESEEQNIRPLVPTCNTSETRIECGNSTVTDDLFAINTSETLNVTKKMIGDNDGRSTSLYGIMQNEGNENSAVNTVDISSEVEATQIAPQEMDTKKRKISLSRSRNKGVSCFPLNNPSA</sequence>
<dbReference type="GO" id="GO:0046872">
    <property type="term" value="F:metal ion binding"/>
    <property type="evidence" value="ECO:0007669"/>
    <property type="project" value="UniProtKB-KW"/>
</dbReference>
<evidence type="ECO:0000313" key="22">
    <source>
        <dbReference type="Proteomes" id="UP000694522"/>
    </source>
</evidence>
<dbReference type="Gene3D" id="3.40.50.300">
    <property type="entry name" value="P-loop containing nucleotide triphosphate hydrolases"/>
    <property type="match status" value="3"/>
</dbReference>
<keyword evidence="4" id="KW-0004">4Fe-4S</keyword>
<evidence type="ECO:0000256" key="2">
    <source>
        <dbReference type="ARBA" id="ARBA00004123"/>
    </source>
</evidence>
<protein>
    <recommendedName>
        <fullName evidence="16">DNA 5'-3' helicase</fullName>
        <ecNumber evidence="16">5.6.2.3</ecNumber>
    </recommendedName>
    <alternativeName>
        <fullName evidence="18">DNA 5'-3' helicase FANCJ</fullName>
    </alternativeName>
</protein>
<keyword evidence="22" id="KW-1185">Reference proteome</keyword>
<dbReference type="InterPro" id="IPR010614">
    <property type="entry name" value="RAD3-like_helicase_DEAD"/>
</dbReference>
<dbReference type="FunFam" id="3.40.50.300:FF:004771">
    <property type="entry name" value="BRCA1 interacting protein C-terminal helicase 1"/>
    <property type="match status" value="1"/>
</dbReference>
<evidence type="ECO:0000313" key="21">
    <source>
        <dbReference type="Ensembl" id="ENSACOP00000006283.1"/>
    </source>
</evidence>
<keyword evidence="13" id="KW-0234">DNA repair</keyword>
<dbReference type="PROSITE" id="PS51193">
    <property type="entry name" value="HELICASE_ATP_BIND_2"/>
    <property type="match status" value="1"/>
</dbReference>
<keyword evidence="14" id="KW-0413">Isomerase</keyword>
<keyword evidence="8" id="KW-0378">Hydrolase</keyword>
<dbReference type="NCBIfam" id="TIGR00604">
    <property type="entry name" value="rad3"/>
    <property type="match status" value="1"/>
</dbReference>
<dbReference type="EC" id="5.6.2.3" evidence="16"/>
<dbReference type="SMART" id="SM00491">
    <property type="entry name" value="HELICc2"/>
    <property type="match status" value="1"/>
</dbReference>
<comment type="subcellular location">
    <subcellularLocation>
        <location evidence="2">Nucleus</location>
    </subcellularLocation>
</comment>
<proteinExistence type="inferred from homology"/>
<keyword evidence="9" id="KW-0347">Helicase</keyword>
<keyword evidence="10" id="KW-0067">ATP-binding</keyword>
<dbReference type="InterPro" id="IPR014013">
    <property type="entry name" value="Helic_SF1/SF2_ATP-bd_DinG/Rad3"/>
</dbReference>
<dbReference type="PANTHER" id="PTHR11472">
    <property type="entry name" value="DNA REPAIR DEAD HELICASE RAD3/XP-D SUBFAMILY MEMBER"/>
    <property type="match status" value="1"/>
</dbReference>
<reference evidence="21" key="1">
    <citation type="submission" date="2025-08" db="UniProtKB">
        <authorList>
            <consortium name="Ensembl"/>
        </authorList>
    </citation>
    <scope>IDENTIFICATION</scope>
</reference>
<dbReference type="InterPro" id="IPR045028">
    <property type="entry name" value="DinG/Rad3-like"/>
</dbReference>
<reference evidence="21" key="2">
    <citation type="submission" date="2025-09" db="UniProtKB">
        <authorList>
            <consortium name="Ensembl"/>
        </authorList>
    </citation>
    <scope>IDENTIFICATION</scope>
</reference>
<comment type="cofactor">
    <cofactor evidence="1">
        <name>[4Fe-4S] cluster</name>
        <dbReference type="ChEBI" id="CHEBI:49883"/>
    </cofactor>
</comment>
<dbReference type="GO" id="GO:0005524">
    <property type="term" value="F:ATP binding"/>
    <property type="evidence" value="ECO:0007669"/>
    <property type="project" value="UniProtKB-KW"/>
</dbReference>
<evidence type="ECO:0000256" key="7">
    <source>
        <dbReference type="ARBA" id="ARBA00022763"/>
    </source>
</evidence>
<keyword evidence="6" id="KW-0547">Nucleotide-binding</keyword>
<evidence type="ECO:0000256" key="9">
    <source>
        <dbReference type="ARBA" id="ARBA00022806"/>
    </source>
</evidence>
<dbReference type="FunFam" id="3.40.50.300:FF:000731">
    <property type="entry name" value="Fanconi anemia group J protein homolog"/>
    <property type="match status" value="1"/>
</dbReference>
<evidence type="ECO:0000256" key="6">
    <source>
        <dbReference type="ARBA" id="ARBA00022741"/>
    </source>
</evidence>
<dbReference type="Pfam" id="PF13307">
    <property type="entry name" value="Helicase_C_2"/>
    <property type="match status" value="1"/>
</dbReference>